<dbReference type="AntiFam" id="ANF00171">
    <property type="entry name" value="Shadow ORF (opposite pikAII)"/>
</dbReference>
<sequence length="359" mass="38582">MPAVDGVADAVGEVDGMPQPLLPVFDVVDGFAAGFDVAALVHRREDPTRRARRLDALQLRGELAQQRVHLRGVAGALGREFTGELALGLGAGKDRVHLLGGAADDRLGGRGVDTHLQIGEVGEHFSDFVGGVFHQRHQPDVLAEQHRLTLAHQVRARADRPGGIPQRQPAGEVGRRGLTQRLADDRGRFGAVMAQQLTQRDLDREDGDLGGLDAVVLRVVQDQLQHRVAQLVLDQGVDLLDPRREHLVAQVQALAHLAMLGAESGEHPDRAGGHRPVDAEHVRRLLARGDRAQALDGLVVVVGQHHRAGTAVVAPRQRPADRFQRGGLAFRALSPPTRRPPPSCGTSETPTPPTGPMVP</sequence>
<gene>
    <name evidence="2" type="ORF">ERS027646_04277</name>
</gene>
<name>A0A655ANW4_MYCTX</name>
<reference evidence="2 3" key="1">
    <citation type="submission" date="2015-03" db="EMBL/GenBank/DDBJ databases">
        <authorList>
            <consortium name="Pathogen Informatics"/>
        </authorList>
    </citation>
    <scope>NUCLEOTIDE SEQUENCE [LARGE SCALE GENOMIC DNA]</scope>
    <source>
        <strain evidence="2 3">Bir 172</strain>
    </source>
</reference>
<protein>
    <submittedName>
        <fullName evidence="2">Uncharacterized protein</fullName>
    </submittedName>
</protein>
<evidence type="ECO:0000313" key="3">
    <source>
        <dbReference type="Proteomes" id="UP000048948"/>
    </source>
</evidence>
<accession>A0A655ANW4</accession>
<evidence type="ECO:0000313" key="2">
    <source>
        <dbReference type="EMBL" id="CKT91603.1"/>
    </source>
</evidence>
<proteinExistence type="predicted"/>
<feature type="region of interest" description="Disordered" evidence="1">
    <location>
        <begin position="327"/>
        <end position="359"/>
    </location>
</feature>
<dbReference type="EMBL" id="CNGE01001249">
    <property type="protein sequence ID" value="CKT91603.1"/>
    <property type="molecule type" value="Genomic_DNA"/>
</dbReference>
<dbReference type="AlphaFoldDB" id="A0A655ANW4"/>
<evidence type="ECO:0000256" key="1">
    <source>
        <dbReference type="SAM" id="MobiDB-lite"/>
    </source>
</evidence>
<dbReference type="Proteomes" id="UP000048948">
    <property type="component" value="Unassembled WGS sequence"/>
</dbReference>
<organism evidence="2 3">
    <name type="scientific">Mycobacterium tuberculosis</name>
    <dbReference type="NCBI Taxonomy" id="1773"/>
    <lineage>
        <taxon>Bacteria</taxon>
        <taxon>Bacillati</taxon>
        <taxon>Actinomycetota</taxon>
        <taxon>Actinomycetes</taxon>
        <taxon>Mycobacteriales</taxon>
        <taxon>Mycobacteriaceae</taxon>
        <taxon>Mycobacterium</taxon>
        <taxon>Mycobacterium tuberculosis complex</taxon>
    </lineage>
</organism>
<feature type="compositionally biased region" description="Pro residues" evidence="1">
    <location>
        <begin position="350"/>
        <end position="359"/>
    </location>
</feature>